<dbReference type="InterPro" id="IPR001452">
    <property type="entry name" value="SH3_domain"/>
</dbReference>
<feature type="compositionally biased region" description="Basic and acidic residues" evidence="3">
    <location>
        <begin position="95"/>
        <end position="117"/>
    </location>
</feature>
<dbReference type="STRING" id="1890364.A0A2P6N599"/>
<protein>
    <recommendedName>
        <fullName evidence="4">SH3 domain-containing protein</fullName>
    </recommendedName>
</protein>
<dbReference type="Gene3D" id="2.30.30.40">
    <property type="entry name" value="SH3 Domains"/>
    <property type="match status" value="2"/>
</dbReference>
<dbReference type="OrthoDB" id="5983572at2759"/>
<dbReference type="SMART" id="SM00326">
    <property type="entry name" value="SH3"/>
    <property type="match status" value="2"/>
</dbReference>
<keyword evidence="1 2" id="KW-0728">SH3 domain</keyword>
<evidence type="ECO:0000313" key="6">
    <source>
        <dbReference type="Proteomes" id="UP000241769"/>
    </source>
</evidence>
<feature type="compositionally biased region" description="Polar residues" evidence="3">
    <location>
        <begin position="1"/>
        <end position="20"/>
    </location>
</feature>
<name>A0A2P6N599_9EUKA</name>
<accession>A0A2P6N599</accession>
<evidence type="ECO:0000313" key="5">
    <source>
        <dbReference type="EMBL" id="PRP79130.1"/>
    </source>
</evidence>
<feature type="region of interest" description="Disordered" evidence="3">
    <location>
        <begin position="1"/>
        <end position="117"/>
    </location>
</feature>
<organism evidence="5 6">
    <name type="scientific">Planoprotostelium fungivorum</name>
    <dbReference type="NCBI Taxonomy" id="1890364"/>
    <lineage>
        <taxon>Eukaryota</taxon>
        <taxon>Amoebozoa</taxon>
        <taxon>Evosea</taxon>
        <taxon>Variosea</taxon>
        <taxon>Cavosteliida</taxon>
        <taxon>Cavosteliaceae</taxon>
        <taxon>Planoprotostelium</taxon>
    </lineage>
</organism>
<proteinExistence type="predicted"/>
<evidence type="ECO:0000256" key="3">
    <source>
        <dbReference type="SAM" id="MobiDB-lite"/>
    </source>
</evidence>
<dbReference type="SUPFAM" id="SSF50044">
    <property type="entry name" value="SH3-domain"/>
    <property type="match status" value="2"/>
</dbReference>
<dbReference type="GO" id="GO:0005929">
    <property type="term" value="C:cilium"/>
    <property type="evidence" value="ECO:0007669"/>
    <property type="project" value="TreeGrafter"/>
</dbReference>
<dbReference type="CDD" id="cd00174">
    <property type="entry name" value="SH3"/>
    <property type="match status" value="1"/>
</dbReference>
<dbReference type="Proteomes" id="UP000241769">
    <property type="component" value="Unassembled WGS sequence"/>
</dbReference>
<gene>
    <name evidence="5" type="ORF">PROFUN_11686</name>
</gene>
<dbReference type="AlphaFoldDB" id="A0A2P6N599"/>
<feature type="compositionally biased region" description="Basic and acidic residues" evidence="3">
    <location>
        <begin position="51"/>
        <end position="73"/>
    </location>
</feature>
<feature type="region of interest" description="Disordered" evidence="3">
    <location>
        <begin position="251"/>
        <end position="282"/>
    </location>
</feature>
<feature type="domain" description="SH3" evidence="4">
    <location>
        <begin position="284"/>
        <end position="344"/>
    </location>
</feature>
<reference evidence="5 6" key="1">
    <citation type="journal article" date="2018" name="Genome Biol. Evol.">
        <title>Multiple Roots of Fruiting Body Formation in Amoebozoa.</title>
        <authorList>
            <person name="Hillmann F."/>
            <person name="Forbes G."/>
            <person name="Novohradska S."/>
            <person name="Ferling I."/>
            <person name="Riege K."/>
            <person name="Groth M."/>
            <person name="Westermann M."/>
            <person name="Marz M."/>
            <person name="Spaller T."/>
            <person name="Winckler T."/>
            <person name="Schaap P."/>
            <person name="Glockner G."/>
        </authorList>
    </citation>
    <scope>NUCLEOTIDE SEQUENCE [LARGE SCALE GENOMIC DNA]</scope>
    <source>
        <strain evidence="5 6">Jena</strain>
    </source>
</reference>
<feature type="domain" description="SH3" evidence="4">
    <location>
        <begin position="345"/>
        <end position="403"/>
    </location>
</feature>
<dbReference type="PROSITE" id="PS50002">
    <property type="entry name" value="SH3"/>
    <property type="match status" value="2"/>
</dbReference>
<dbReference type="GO" id="GO:0005737">
    <property type="term" value="C:cytoplasm"/>
    <property type="evidence" value="ECO:0007669"/>
    <property type="project" value="TreeGrafter"/>
</dbReference>
<evidence type="ECO:0000256" key="1">
    <source>
        <dbReference type="ARBA" id="ARBA00022443"/>
    </source>
</evidence>
<evidence type="ECO:0000256" key="2">
    <source>
        <dbReference type="PROSITE-ProRule" id="PRU00192"/>
    </source>
</evidence>
<feature type="compositionally biased region" description="Polar residues" evidence="3">
    <location>
        <begin position="76"/>
        <end position="85"/>
    </location>
</feature>
<keyword evidence="6" id="KW-1185">Reference proteome</keyword>
<dbReference type="PANTHER" id="PTHR15176">
    <property type="entry name" value="NEPHROCYSTIN"/>
    <property type="match status" value="1"/>
</dbReference>
<dbReference type="InParanoid" id="A0A2P6N599"/>
<evidence type="ECO:0000259" key="4">
    <source>
        <dbReference type="PROSITE" id="PS50002"/>
    </source>
</evidence>
<dbReference type="InterPro" id="IPR036028">
    <property type="entry name" value="SH3-like_dom_sf"/>
</dbReference>
<dbReference type="InterPro" id="IPR039687">
    <property type="entry name" value="NPHP1"/>
</dbReference>
<comment type="caution">
    <text evidence="5">The sequence shown here is derived from an EMBL/GenBank/DDBJ whole genome shotgun (WGS) entry which is preliminary data.</text>
</comment>
<dbReference type="EMBL" id="MDYQ01000196">
    <property type="protein sequence ID" value="PRP79130.1"/>
    <property type="molecule type" value="Genomic_DNA"/>
</dbReference>
<dbReference type="Pfam" id="PF00018">
    <property type="entry name" value="SH3_1"/>
    <property type="match status" value="1"/>
</dbReference>
<dbReference type="PANTHER" id="PTHR15176:SF1">
    <property type="entry name" value="NEPHROCYSTIN-1"/>
    <property type="match status" value="1"/>
</dbReference>
<sequence length="403" mass="45780">MTTLNRANTVSNLQNENGESTQERREKLKRAQSMRQKDANGRPSLLSSIADKFKSPGTLRRDRAETTHFDHRVGRTSPTSVQNPARLSIHSARALPDRENRSSRSFSVDDSHSSDELARREAALTEKLREVLIKVNEERSILYQVESRRYEIAQLTQADQALDRHKTQNTSDAERIASLEEQLRRLVIVRPNGKEHAETEERSTEAIEDETKVELLSMLKESEERYEAERRKNTQLSEKVAYLEARLESVKEEAPPTTRKVNELSQSLPAAPPSPILPSHRVDRKRPNLLGRADFSSKDDTCLSFFAGDLLFLRKAYSSGWWLAEDLQGNLGKIPQHSIARLDEMKGKKATAIGDFVPERTGDLKLFEGEEVSVLSTEDDWWIVELKNGSIGYAPSNFIQLCQ</sequence>